<reference evidence="1" key="2">
    <citation type="submission" date="2020-11" db="EMBL/GenBank/DDBJ databases">
        <authorList>
            <person name="McCartney M.A."/>
            <person name="Auch B."/>
            <person name="Kono T."/>
            <person name="Mallez S."/>
            <person name="Becker A."/>
            <person name="Gohl D.M."/>
            <person name="Silverstein K.A.T."/>
            <person name="Koren S."/>
            <person name="Bechman K.B."/>
            <person name="Herman A."/>
            <person name="Abrahante J.E."/>
            <person name="Garbe J."/>
        </authorList>
    </citation>
    <scope>NUCLEOTIDE SEQUENCE</scope>
    <source>
        <strain evidence="1">Duluth1</strain>
        <tissue evidence="1">Whole animal</tissue>
    </source>
</reference>
<evidence type="ECO:0000313" key="1">
    <source>
        <dbReference type="EMBL" id="KAH3734643.1"/>
    </source>
</evidence>
<sequence>MAVFFVPYAISSYAILYPDSPFTWDTVRQILSRPYWHLYRELFLEETGVKIYE</sequence>
<protein>
    <submittedName>
        <fullName evidence="1">Uncharacterized protein</fullName>
    </submittedName>
</protein>
<comment type="caution">
    <text evidence="1">The sequence shown here is derived from an EMBL/GenBank/DDBJ whole genome shotgun (WGS) entry which is preliminary data.</text>
</comment>
<dbReference type="Proteomes" id="UP000828390">
    <property type="component" value="Unassembled WGS sequence"/>
</dbReference>
<organism evidence="1 2">
    <name type="scientific">Dreissena polymorpha</name>
    <name type="common">Zebra mussel</name>
    <name type="synonym">Mytilus polymorpha</name>
    <dbReference type="NCBI Taxonomy" id="45954"/>
    <lineage>
        <taxon>Eukaryota</taxon>
        <taxon>Metazoa</taxon>
        <taxon>Spiralia</taxon>
        <taxon>Lophotrochozoa</taxon>
        <taxon>Mollusca</taxon>
        <taxon>Bivalvia</taxon>
        <taxon>Autobranchia</taxon>
        <taxon>Heteroconchia</taxon>
        <taxon>Euheterodonta</taxon>
        <taxon>Imparidentia</taxon>
        <taxon>Neoheterodontei</taxon>
        <taxon>Myida</taxon>
        <taxon>Dreissenoidea</taxon>
        <taxon>Dreissenidae</taxon>
        <taxon>Dreissena</taxon>
    </lineage>
</organism>
<gene>
    <name evidence="1" type="ORF">DPMN_041082</name>
</gene>
<keyword evidence="2" id="KW-1185">Reference proteome</keyword>
<evidence type="ECO:0000313" key="2">
    <source>
        <dbReference type="Proteomes" id="UP000828390"/>
    </source>
</evidence>
<accession>A0A9D4CZJ9</accession>
<proteinExistence type="predicted"/>
<reference evidence="1" key="1">
    <citation type="journal article" date="2019" name="bioRxiv">
        <title>The Genome of the Zebra Mussel, Dreissena polymorpha: A Resource for Invasive Species Research.</title>
        <authorList>
            <person name="McCartney M.A."/>
            <person name="Auch B."/>
            <person name="Kono T."/>
            <person name="Mallez S."/>
            <person name="Zhang Y."/>
            <person name="Obille A."/>
            <person name="Becker A."/>
            <person name="Abrahante J.E."/>
            <person name="Garbe J."/>
            <person name="Badalamenti J.P."/>
            <person name="Herman A."/>
            <person name="Mangelson H."/>
            <person name="Liachko I."/>
            <person name="Sullivan S."/>
            <person name="Sone E.D."/>
            <person name="Koren S."/>
            <person name="Silverstein K.A.T."/>
            <person name="Beckman K.B."/>
            <person name="Gohl D.M."/>
        </authorList>
    </citation>
    <scope>NUCLEOTIDE SEQUENCE</scope>
    <source>
        <strain evidence="1">Duluth1</strain>
        <tissue evidence="1">Whole animal</tissue>
    </source>
</reference>
<dbReference type="EMBL" id="JAIWYP010000011">
    <property type="protein sequence ID" value="KAH3734643.1"/>
    <property type="molecule type" value="Genomic_DNA"/>
</dbReference>
<name>A0A9D4CZJ9_DREPO</name>
<dbReference type="AlphaFoldDB" id="A0A9D4CZJ9"/>